<accession>A0A9P6D3X7</accession>
<dbReference type="AlphaFoldDB" id="A0A9P6D3X7"/>
<feature type="region of interest" description="Disordered" evidence="1">
    <location>
        <begin position="274"/>
        <end position="318"/>
    </location>
</feature>
<reference evidence="2" key="1">
    <citation type="submission" date="2020-11" db="EMBL/GenBank/DDBJ databases">
        <authorList>
            <consortium name="DOE Joint Genome Institute"/>
            <person name="Ahrendt S."/>
            <person name="Riley R."/>
            <person name="Andreopoulos W."/>
            <person name="Labutti K."/>
            <person name="Pangilinan J."/>
            <person name="Ruiz-Duenas F.J."/>
            <person name="Barrasa J.M."/>
            <person name="Sanchez-Garcia M."/>
            <person name="Camarero S."/>
            <person name="Miyauchi S."/>
            <person name="Serrano A."/>
            <person name="Linde D."/>
            <person name="Babiker R."/>
            <person name="Drula E."/>
            <person name="Ayuso-Fernandez I."/>
            <person name="Pacheco R."/>
            <person name="Padilla G."/>
            <person name="Ferreira P."/>
            <person name="Barriuso J."/>
            <person name="Kellner H."/>
            <person name="Castanera R."/>
            <person name="Alfaro M."/>
            <person name="Ramirez L."/>
            <person name="Pisabarro A.G."/>
            <person name="Kuo A."/>
            <person name="Tritt A."/>
            <person name="Lipzen A."/>
            <person name="He G."/>
            <person name="Yan M."/>
            <person name="Ng V."/>
            <person name="Cullen D."/>
            <person name="Martin F."/>
            <person name="Rosso M.-N."/>
            <person name="Henrissat B."/>
            <person name="Hibbett D."/>
            <person name="Martinez A.T."/>
            <person name="Grigoriev I.V."/>
        </authorList>
    </citation>
    <scope>NUCLEOTIDE SEQUENCE</scope>
    <source>
        <strain evidence="2">CIRM-BRFM 674</strain>
    </source>
</reference>
<evidence type="ECO:0000313" key="3">
    <source>
        <dbReference type="Proteomes" id="UP000807469"/>
    </source>
</evidence>
<dbReference type="OrthoDB" id="3217513at2759"/>
<dbReference type="EMBL" id="MU155164">
    <property type="protein sequence ID" value="KAF9482530.1"/>
    <property type="molecule type" value="Genomic_DNA"/>
</dbReference>
<feature type="compositionally biased region" description="Polar residues" evidence="1">
    <location>
        <begin position="287"/>
        <end position="304"/>
    </location>
</feature>
<proteinExistence type="predicted"/>
<feature type="compositionally biased region" description="Basic and acidic residues" evidence="1">
    <location>
        <begin position="306"/>
        <end position="318"/>
    </location>
</feature>
<comment type="caution">
    <text evidence="2">The sequence shown here is derived from an EMBL/GenBank/DDBJ whole genome shotgun (WGS) entry which is preliminary data.</text>
</comment>
<sequence>MPDKVIYKFTDLVLLSIVTNDRREPPCSFDWAGLPFPRPRIHHASTANFVELSKLNFENEEGIVVKFWRSPHDQYHQRVKVKFESYLQAISDSVVKSMSKISIPSASGPPSNQLILELYFSHRARIHHFKANLISERMSVLLKNYLRSLEPIADDYGGEDWIQHIECVWNRIDALVDLQEAKWIAVTGALIREGYKPNTKGQCKLVTQGFLKRIRRTDIDIAYRSTLLSWFNAEPAMKQVELCLKKYGNPCRLEILPSYTSASTFVCNIAPNKSSEEKSLSPPGLDANSSNFLKGPKQGTSSSSDDVERAIERNNRLL</sequence>
<evidence type="ECO:0000256" key="1">
    <source>
        <dbReference type="SAM" id="MobiDB-lite"/>
    </source>
</evidence>
<protein>
    <submittedName>
        <fullName evidence="2">Uncharacterized protein</fullName>
    </submittedName>
</protein>
<evidence type="ECO:0000313" key="2">
    <source>
        <dbReference type="EMBL" id="KAF9482530.1"/>
    </source>
</evidence>
<keyword evidence="3" id="KW-1185">Reference proteome</keyword>
<dbReference type="Proteomes" id="UP000807469">
    <property type="component" value="Unassembled WGS sequence"/>
</dbReference>
<name>A0A9P6D3X7_9AGAR</name>
<organism evidence="2 3">
    <name type="scientific">Pholiota conissans</name>
    <dbReference type="NCBI Taxonomy" id="109636"/>
    <lineage>
        <taxon>Eukaryota</taxon>
        <taxon>Fungi</taxon>
        <taxon>Dikarya</taxon>
        <taxon>Basidiomycota</taxon>
        <taxon>Agaricomycotina</taxon>
        <taxon>Agaricomycetes</taxon>
        <taxon>Agaricomycetidae</taxon>
        <taxon>Agaricales</taxon>
        <taxon>Agaricineae</taxon>
        <taxon>Strophariaceae</taxon>
        <taxon>Pholiota</taxon>
    </lineage>
</organism>
<gene>
    <name evidence="2" type="ORF">BDN70DRAFT_929914</name>
</gene>